<evidence type="ECO:0000256" key="10">
    <source>
        <dbReference type="PROSITE-ProRule" id="PRU00560"/>
    </source>
</evidence>
<evidence type="ECO:0000313" key="15">
    <source>
        <dbReference type="Proteomes" id="UP000632766"/>
    </source>
</evidence>
<keyword evidence="4 10" id="KW-0347">Helicase</keyword>
<keyword evidence="6 11" id="KW-0238">DNA-binding</keyword>
<dbReference type="Pfam" id="PF13361">
    <property type="entry name" value="UvrD_C"/>
    <property type="match status" value="1"/>
</dbReference>
<evidence type="ECO:0000259" key="12">
    <source>
        <dbReference type="PROSITE" id="PS51198"/>
    </source>
</evidence>
<name>A0A8J7HP31_9NOST</name>
<dbReference type="GO" id="GO:0005829">
    <property type="term" value="C:cytosol"/>
    <property type="evidence" value="ECO:0007669"/>
    <property type="project" value="TreeGrafter"/>
</dbReference>
<comment type="catalytic activity">
    <reaction evidence="9 11">
        <text>ATP + H2O = ADP + phosphate + H(+)</text>
        <dbReference type="Rhea" id="RHEA:13065"/>
        <dbReference type="ChEBI" id="CHEBI:15377"/>
        <dbReference type="ChEBI" id="CHEBI:15378"/>
        <dbReference type="ChEBI" id="CHEBI:30616"/>
        <dbReference type="ChEBI" id="CHEBI:43474"/>
        <dbReference type="ChEBI" id="CHEBI:456216"/>
        <dbReference type="EC" id="5.6.2.4"/>
    </reaction>
</comment>
<feature type="binding site" evidence="10">
    <location>
        <begin position="30"/>
        <end position="37"/>
    </location>
    <ligand>
        <name>ATP</name>
        <dbReference type="ChEBI" id="CHEBI:30616"/>
    </ligand>
</feature>
<dbReference type="CDD" id="cd17932">
    <property type="entry name" value="DEXQc_UvrD"/>
    <property type="match status" value="1"/>
</dbReference>
<dbReference type="PANTHER" id="PTHR11070:SF2">
    <property type="entry name" value="ATP-DEPENDENT DNA HELICASE SRS2"/>
    <property type="match status" value="1"/>
</dbReference>
<keyword evidence="3 10" id="KW-0378">Hydrolase</keyword>
<comment type="catalytic activity">
    <reaction evidence="8">
        <text>Couples ATP hydrolysis with the unwinding of duplex DNA by translocating in the 3'-5' direction.</text>
        <dbReference type="EC" id="5.6.2.4"/>
    </reaction>
</comment>
<feature type="domain" description="UvrD-like helicase ATP-binding" evidence="12">
    <location>
        <begin position="9"/>
        <end position="342"/>
    </location>
</feature>
<comment type="caution">
    <text evidence="14">The sequence shown here is derived from an EMBL/GenBank/DDBJ whole genome shotgun (WGS) entry which is preliminary data.</text>
</comment>
<dbReference type="RefSeq" id="WP_198122738.1">
    <property type="nucleotide sequence ID" value="NZ_JAECZC010000001.1"/>
</dbReference>
<evidence type="ECO:0000256" key="3">
    <source>
        <dbReference type="ARBA" id="ARBA00022801"/>
    </source>
</evidence>
<accession>A0A8J7HP31</accession>
<keyword evidence="7" id="KW-0413">Isomerase</keyword>
<dbReference type="Gene3D" id="1.10.10.160">
    <property type="match status" value="1"/>
</dbReference>
<evidence type="ECO:0000256" key="1">
    <source>
        <dbReference type="ARBA" id="ARBA00009922"/>
    </source>
</evidence>
<evidence type="ECO:0000313" key="14">
    <source>
        <dbReference type="EMBL" id="MBH8560672.1"/>
    </source>
</evidence>
<dbReference type="GO" id="GO:0006260">
    <property type="term" value="P:DNA replication"/>
    <property type="evidence" value="ECO:0007669"/>
    <property type="project" value="InterPro"/>
</dbReference>
<dbReference type="Proteomes" id="UP000632766">
    <property type="component" value="Unassembled WGS sequence"/>
</dbReference>
<dbReference type="EMBL" id="JAECZC010000001">
    <property type="protein sequence ID" value="MBH8560672.1"/>
    <property type="molecule type" value="Genomic_DNA"/>
</dbReference>
<dbReference type="FunFam" id="1.10.10.160:FF:000001">
    <property type="entry name" value="ATP-dependent DNA helicase"/>
    <property type="match status" value="1"/>
</dbReference>
<dbReference type="PROSITE" id="PS51198">
    <property type="entry name" value="UVRD_HELICASE_ATP_BIND"/>
    <property type="match status" value="1"/>
</dbReference>
<dbReference type="NCBIfam" id="TIGR01073">
    <property type="entry name" value="pcrA"/>
    <property type="match status" value="1"/>
</dbReference>
<organism evidence="14 15">
    <name type="scientific">Amazonocrinis nigriterrae CENA67</name>
    <dbReference type="NCBI Taxonomy" id="2794033"/>
    <lineage>
        <taxon>Bacteria</taxon>
        <taxon>Bacillati</taxon>
        <taxon>Cyanobacteriota</taxon>
        <taxon>Cyanophyceae</taxon>
        <taxon>Nostocales</taxon>
        <taxon>Nostocaceae</taxon>
        <taxon>Amazonocrinis</taxon>
        <taxon>Amazonocrinis nigriterrae</taxon>
    </lineage>
</organism>
<dbReference type="PROSITE" id="PS51217">
    <property type="entry name" value="UVRD_HELICASE_CTER"/>
    <property type="match status" value="1"/>
</dbReference>
<keyword evidence="15" id="KW-1185">Reference proteome</keyword>
<evidence type="ECO:0000256" key="4">
    <source>
        <dbReference type="ARBA" id="ARBA00022806"/>
    </source>
</evidence>
<evidence type="ECO:0000256" key="5">
    <source>
        <dbReference type="ARBA" id="ARBA00022840"/>
    </source>
</evidence>
<dbReference type="GO" id="GO:0005524">
    <property type="term" value="F:ATP binding"/>
    <property type="evidence" value="ECO:0007669"/>
    <property type="project" value="UniProtKB-UniRule"/>
</dbReference>
<dbReference type="InterPro" id="IPR014016">
    <property type="entry name" value="UvrD-like_ATP-bd"/>
</dbReference>
<comment type="similarity">
    <text evidence="1 11">Belongs to the helicase family. UvrD subfamily.</text>
</comment>
<dbReference type="Gene3D" id="1.10.486.10">
    <property type="entry name" value="PCRA, domain 4"/>
    <property type="match status" value="1"/>
</dbReference>
<dbReference type="AlphaFoldDB" id="A0A8J7HP31"/>
<dbReference type="GO" id="GO:0003677">
    <property type="term" value="F:DNA binding"/>
    <property type="evidence" value="ECO:0007669"/>
    <property type="project" value="UniProtKB-KW"/>
</dbReference>
<dbReference type="InterPro" id="IPR005751">
    <property type="entry name" value="ATP-dep_DNA_helicase_PcrA"/>
</dbReference>
<dbReference type="FunFam" id="1.10.486.10:FF:000003">
    <property type="entry name" value="ATP-dependent DNA helicase"/>
    <property type="match status" value="1"/>
</dbReference>
<keyword evidence="5 10" id="KW-0067">ATP-binding</keyword>
<sequence length="773" mass="88557">MTTSIDFLSHLNPSQRQAVEHYCGPLLVVAGAGSGKTRALTYRIANLILKHRVDPENILAVTFTNKAAREMKERIQKLFAEQLAMKEHGQRFDLLPEYEQNQLRSQVYRTTIKDLWCGTFHSLFSRILRFDIEKYQDEKGRRWNRNFSIFDESDVQSLIKEIVTKDLNLDNKKFEPRSVRYAISNAKNQGFSPQEFEREQPNYRGRVIADVYTRYQDKLAENNALDFDDLILIPTKLFQQNEHVLGYWHRKFCHILVDEYQDTNRTQYDLIRLLVTNGEERKSEWEWQNRSVFVVGDADQSIYSFRMADFTILLEFQNDFGDGLPDEDTRTMVKLEENYRSCENILQAANELIENNTQRIDKILKPTRGAGEEIYCHKADNELEEADFIIRQIRTLEHHNPELNWGSFAILYRTNAQSRPFEELLVKNQIPYTVVGGIKFYDRKEIKDVLAYLRAIANPADTVSLLRVINTPRRGIGKATIENLVNASQQLGTTLWEILSDETSVNTLAGRSAKGVNAFAEMISKYQEQIATVPVSELLLGLLDDSGYVQDLQNQGTDESEDRIQNVQELYNATLQFQEENEDVSLTAFLQSAALSSDLDNLKEGQTAVSLMTLHASKGLEFPVVFLVGLEQGLFPGYRSLSDPAALEEERRLCYVGITRAQERLYLSHARERRLYGSREPAMRSQFLDELPAELLASQSKVRQTYIKSAASNGRGNTTQNWKVGDRVLHKTFGIGEITHIFGSGNKLSVAIKFASLGQKIVDPQLAQLQKVE</sequence>
<evidence type="ECO:0000256" key="9">
    <source>
        <dbReference type="ARBA" id="ARBA00048988"/>
    </source>
</evidence>
<dbReference type="InterPro" id="IPR014017">
    <property type="entry name" value="DNA_helicase_UvrD-like_C"/>
</dbReference>
<evidence type="ECO:0000256" key="7">
    <source>
        <dbReference type="ARBA" id="ARBA00023235"/>
    </source>
</evidence>
<dbReference type="Pfam" id="PF21196">
    <property type="entry name" value="PcrA_UvrD_tudor"/>
    <property type="match status" value="1"/>
</dbReference>
<feature type="domain" description="UvrD-like helicase C-terminal" evidence="13">
    <location>
        <begin position="343"/>
        <end position="619"/>
    </location>
</feature>
<evidence type="ECO:0000256" key="2">
    <source>
        <dbReference type="ARBA" id="ARBA00022741"/>
    </source>
</evidence>
<dbReference type="SUPFAM" id="SSF52540">
    <property type="entry name" value="P-loop containing nucleoside triphosphate hydrolases"/>
    <property type="match status" value="1"/>
</dbReference>
<dbReference type="GO" id="GO:0033202">
    <property type="term" value="C:DNA helicase complex"/>
    <property type="evidence" value="ECO:0007669"/>
    <property type="project" value="TreeGrafter"/>
</dbReference>
<reference evidence="14 15" key="1">
    <citation type="journal article" date="2021" name="Int. J. Syst. Evol. Microbiol.">
        <title>Amazonocrinis nigriterrae gen. nov., sp. nov., Atlanticothrix silvestris gen. nov., sp. nov. and Dendronalium phyllosphericum gen. nov., sp. nov., nostocacean cyanobacteria from Brazilian environments.</title>
        <authorList>
            <person name="Alvarenga D.O."/>
            <person name="Andreote A.P.D."/>
            <person name="Branco L.H.Z."/>
            <person name="Delbaje E."/>
            <person name="Cruz R.B."/>
            <person name="Varani A.M."/>
            <person name="Fiore M.F."/>
        </authorList>
    </citation>
    <scope>NUCLEOTIDE SEQUENCE [LARGE SCALE GENOMIC DNA]</scope>
    <source>
        <strain evidence="14 15">CENA67</strain>
    </source>
</reference>
<evidence type="ECO:0000256" key="11">
    <source>
        <dbReference type="RuleBase" id="RU364053"/>
    </source>
</evidence>
<dbReference type="CDD" id="cd18807">
    <property type="entry name" value="SF1_C_UvrD"/>
    <property type="match status" value="1"/>
</dbReference>
<dbReference type="InterPro" id="IPR013986">
    <property type="entry name" value="DExx_box_DNA_helicase_dom_sf"/>
</dbReference>
<dbReference type="Gene3D" id="3.40.50.300">
    <property type="entry name" value="P-loop containing nucleotide triphosphate hydrolases"/>
    <property type="match status" value="2"/>
</dbReference>
<dbReference type="InterPro" id="IPR027417">
    <property type="entry name" value="P-loop_NTPase"/>
</dbReference>
<evidence type="ECO:0000256" key="8">
    <source>
        <dbReference type="ARBA" id="ARBA00034617"/>
    </source>
</evidence>
<evidence type="ECO:0000256" key="6">
    <source>
        <dbReference type="ARBA" id="ARBA00023125"/>
    </source>
</evidence>
<proteinExistence type="inferred from homology"/>
<dbReference type="GO" id="GO:0000725">
    <property type="term" value="P:recombinational repair"/>
    <property type="evidence" value="ECO:0007669"/>
    <property type="project" value="TreeGrafter"/>
</dbReference>
<dbReference type="GO" id="GO:0043138">
    <property type="term" value="F:3'-5' DNA helicase activity"/>
    <property type="evidence" value="ECO:0007669"/>
    <property type="project" value="UniProtKB-EC"/>
</dbReference>
<protein>
    <recommendedName>
        <fullName evidence="11">ATP-dependent DNA helicase</fullName>
        <ecNumber evidence="11">5.6.2.4</ecNumber>
    </recommendedName>
</protein>
<dbReference type="GO" id="GO:0009314">
    <property type="term" value="P:response to radiation"/>
    <property type="evidence" value="ECO:0007669"/>
    <property type="project" value="UniProtKB-ARBA"/>
</dbReference>
<dbReference type="EC" id="5.6.2.4" evidence="11"/>
<evidence type="ECO:0000259" key="13">
    <source>
        <dbReference type="PROSITE" id="PS51217"/>
    </source>
</evidence>
<dbReference type="PANTHER" id="PTHR11070">
    <property type="entry name" value="UVRD / RECB / PCRA DNA HELICASE FAMILY MEMBER"/>
    <property type="match status" value="1"/>
</dbReference>
<keyword evidence="2 10" id="KW-0547">Nucleotide-binding</keyword>
<gene>
    <name evidence="14" type="primary">pcrA</name>
    <name evidence="14" type="ORF">I8748_00350</name>
</gene>
<dbReference type="Pfam" id="PF00580">
    <property type="entry name" value="UvrD-helicase"/>
    <property type="match status" value="1"/>
</dbReference>
<dbReference type="InterPro" id="IPR000212">
    <property type="entry name" value="DNA_helicase_UvrD/REP"/>
</dbReference>
<dbReference type="GO" id="GO:0016787">
    <property type="term" value="F:hydrolase activity"/>
    <property type="evidence" value="ECO:0007669"/>
    <property type="project" value="UniProtKB-UniRule"/>
</dbReference>